<evidence type="ECO:0000256" key="7">
    <source>
        <dbReference type="ARBA" id="ARBA00023136"/>
    </source>
</evidence>
<evidence type="ECO:0000313" key="13">
    <source>
        <dbReference type="Proteomes" id="UP000694400"/>
    </source>
</evidence>
<dbReference type="Pfam" id="PF14429">
    <property type="entry name" value="DOCK-C2"/>
    <property type="match status" value="1"/>
</dbReference>
<keyword evidence="4" id="KW-0963">Cytoplasm</keyword>
<dbReference type="GO" id="GO:0007264">
    <property type="term" value="P:small GTPase-mediated signal transduction"/>
    <property type="evidence" value="ECO:0007669"/>
    <property type="project" value="InterPro"/>
</dbReference>
<accession>A0A8B9TSF9</accession>
<reference evidence="12" key="1">
    <citation type="submission" date="2019-08" db="EMBL/GenBank/DDBJ databases">
        <title>Three high-quality genomes provides insights into domestication of ducks.</title>
        <authorList>
            <person name="Hou Z.C."/>
            <person name="Zhu F."/>
            <person name="Yin Z.T."/>
            <person name="Zhang F."/>
        </authorList>
    </citation>
    <scope>NUCLEOTIDE SEQUENCE [LARGE SCALE GENOMIC DNA]</scope>
</reference>
<evidence type="ECO:0000256" key="3">
    <source>
        <dbReference type="ARBA" id="ARBA00022443"/>
    </source>
</evidence>
<dbReference type="GO" id="GO:0007520">
    <property type="term" value="P:myoblast fusion"/>
    <property type="evidence" value="ECO:0007669"/>
    <property type="project" value="TreeGrafter"/>
</dbReference>
<evidence type="ECO:0000256" key="2">
    <source>
        <dbReference type="ARBA" id="ARBA00004496"/>
    </source>
</evidence>
<evidence type="ECO:0000256" key="4">
    <source>
        <dbReference type="ARBA" id="ARBA00022490"/>
    </source>
</evidence>
<keyword evidence="6" id="KW-0344">Guanine-nucleotide releasing factor</keyword>
<keyword evidence="3" id="KW-0728">SH3 domain</keyword>
<keyword evidence="9" id="KW-0812">Transmembrane</keyword>
<evidence type="ECO:0000256" key="8">
    <source>
        <dbReference type="PROSITE-ProRule" id="PRU00983"/>
    </source>
</evidence>
<dbReference type="Gene3D" id="1.25.40.410">
    <property type="match status" value="1"/>
</dbReference>
<evidence type="ECO:0000259" key="11">
    <source>
        <dbReference type="PROSITE" id="PS51651"/>
    </source>
</evidence>
<dbReference type="Ensembl" id="ENSAPLT00020028063.1">
    <property type="protein sequence ID" value="ENSAPLP00020026044.1"/>
    <property type="gene ID" value="ENSAPLG00020017315.1"/>
</dbReference>
<dbReference type="GO" id="GO:0005085">
    <property type="term" value="F:guanyl-nucleotide exchange factor activity"/>
    <property type="evidence" value="ECO:0007669"/>
    <property type="project" value="UniProtKB-KW"/>
</dbReference>
<dbReference type="InterPro" id="IPR056372">
    <property type="entry name" value="TPR_DOCK"/>
</dbReference>
<feature type="domain" description="C2 DOCK-type" evidence="10">
    <location>
        <begin position="433"/>
        <end position="605"/>
    </location>
</feature>
<dbReference type="Pfam" id="PF23554">
    <property type="entry name" value="TPR_DOCK"/>
    <property type="match status" value="3"/>
</dbReference>
<dbReference type="FunFam" id="1.20.1270.350:FF:000001">
    <property type="entry name" value="dedicator of cytokinesis protein 4"/>
    <property type="match status" value="1"/>
</dbReference>
<feature type="transmembrane region" description="Helical" evidence="9">
    <location>
        <begin position="1269"/>
        <end position="1289"/>
    </location>
</feature>
<dbReference type="InterPro" id="IPR026791">
    <property type="entry name" value="DOCK"/>
</dbReference>
<dbReference type="GO" id="GO:0005737">
    <property type="term" value="C:cytoplasm"/>
    <property type="evidence" value="ECO:0007669"/>
    <property type="project" value="UniProtKB-SubCell"/>
</dbReference>
<evidence type="ECO:0000256" key="6">
    <source>
        <dbReference type="ARBA" id="ARBA00022658"/>
    </source>
</evidence>
<dbReference type="InterPro" id="IPR046770">
    <property type="entry name" value="DOCKER_Lobe_B"/>
</dbReference>
<dbReference type="InterPro" id="IPR032376">
    <property type="entry name" value="DOCK_N"/>
</dbReference>
<dbReference type="PROSITE" id="PS51651">
    <property type="entry name" value="DOCKER"/>
    <property type="match status" value="1"/>
</dbReference>
<keyword evidence="9" id="KW-1133">Transmembrane helix</keyword>
<evidence type="ECO:0000256" key="5">
    <source>
        <dbReference type="ARBA" id="ARBA00022553"/>
    </source>
</evidence>
<dbReference type="Pfam" id="PF06920">
    <property type="entry name" value="DHR-2_Lobe_A"/>
    <property type="match status" value="1"/>
</dbReference>
<dbReference type="Pfam" id="PF16172">
    <property type="entry name" value="DOCK_N"/>
    <property type="match status" value="1"/>
</dbReference>
<dbReference type="PANTHER" id="PTHR45653:SF1">
    <property type="entry name" value="DEDICATOR OF CYTOKINESIS PROTEIN 1"/>
    <property type="match status" value="1"/>
</dbReference>
<dbReference type="InterPro" id="IPR043162">
    <property type="entry name" value="DOCK_C_lobe_C"/>
</dbReference>
<dbReference type="GO" id="GO:0031267">
    <property type="term" value="F:small GTPase binding"/>
    <property type="evidence" value="ECO:0007669"/>
    <property type="project" value="TreeGrafter"/>
</dbReference>
<evidence type="ECO:0000313" key="12">
    <source>
        <dbReference type="Ensembl" id="ENSAPLP00020026044.1"/>
    </source>
</evidence>
<comment type="subcellular location">
    <subcellularLocation>
        <location evidence="2">Cytoplasm</location>
    </subcellularLocation>
    <subcellularLocation>
        <location evidence="1">Membrane</location>
    </subcellularLocation>
</comment>
<dbReference type="Gene3D" id="2.30.30.40">
    <property type="entry name" value="SH3 Domains"/>
    <property type="match status" value="1"/>
</dbReference>
<dbReference type="GO" id="GO:0005886">
    <property type="term" value="C:plasma membrane"/>
    <property type="evidence" value="ECO:0007669"/>
    <property type="project" value="TreeGrafter"/>
</dbReference>
<dbReference type="FunFam" id="2.60.40.150:FF:000044">
    <property type="entry name" value="dedicator of cytokinesis protein 1"/>
    <property type="match status" value="1"/>
</dbReference>
<feature type="domain" description="DOCKER" evidence="11">
    <location>
        <begin position="1096"/>
        <end position="1477"/>
    </location>
</feature>
<dbReference type="Gene3D" id="1.20.1270.350">
    <property type="entry name" value="Dedicator of cytokinesis N-terminal subdomain"/>
    <property type="match status" value="1"/>
</dbReference>
<dbReference type="InterPro" id="IPR027357">
    <property type="entry name" value="DOCKER_dom"/>
</dbReference>
<evidence type="ECO:0000256" key="9">
    <source>
        <dbReference type="SAM" id="Phobius"/>
    </source>
</evidence>
<dbReference type="SUPFAM" id="SSF48371">
    <property type="entry name" value="ARM repeat"/>
    <property type="match status" value="1"/>
</dbReference>
<dbReference type="PROSITE" id="PS51650">
    <property type="entry name" value="C2_DOCK"/>
    <property type="match status" value="1"/>
</dbReference>
<dbReference type="InterPro" id="IPR043161">
    <property type="entry name" value="DOCK_C_lobe_A"/>
</dbReference>
<reference evidence="12" key="3">
    <citation type="submission" date="2025-09" db="UniProtKB">
        <authorList>
            <consortium name="Ensembl"/>
        </authorList>
    </citation>
    <scope>IDENTIFICATION</scope>
</reference>
<dbReference type="PANTHER" id="PTHR45653">
    <property type="entry name" value="DEDICATOR OF CYTOKINESIS"/>
    <property type="match status" value="1"/>
</dbReference>
<dbReference type="InterPro" id="IPR046769">
    <property type="entry name" value="DOCKER_Lobe_A"/>
</dbReference>
<dbReference type="InterPro" id="IPR016024">
    <property type="entry name" value="ARM-type_fold"/>
</dbReference>
<comment type="similarity">
    <text evidence="8">Belongs to the DOCK family.</text>
</comment>
<dbReference type="InterPro" id="IPR035892">
    <property type="entry name" value="C2_domain_sf"/>
</dbReference>
<dbReference type="InterPro" id="IPR027007">
    <property type="entry name" value="C2_DOCK-type_domain"/>
</dbReference>
<dbReference type="Gene3D" id="1.20.58.740">
    <property type="match status" value="1"/>
</dbReference>
<dbReference type="FunFam" id="1.20.58.740:FF:000004">
    <property type="entry name" value="Dedicator of cytokinesis protein 1"/>
    <property type="match status" value="1"/>
</dbReference>
<dbReference type="GO" id="GO:0016477">
    <property type="term" value="P:cell migration"/>
    <property type="evidence" value="ECO:0007669"/>
    <property type="project" value="TreeGrafter"/>
</dbReference>
<dbReference type="SUPFAM" id="SSF50044">
    <property type="entry name" value="SH3-domain"/>
    <property type="match status" value="1"/>
</dbReference>
<name>A0A8B9TSF9_ANAPL</name>
<dbReference type="InterPro" id="IPR042455">
    <property type="entry name" value="DOCK_N_sub1"/>
</dbReference>
<dbReference type="CDD" id="cd08694">
    <property type="entry name" value="C2_Dock-A"/>
    <property type="match status" value="1"/>
</dbReference>
<organism evidence="12 13">
    <name type="scientific">Anas platyrhynchos</name>
    <name type="common">Mallard</name>
    <name type="synonym">Anas boschas</name>
    <dbReference type="NCBI Taxonomy" id="8839"/>
    <lineage>
        <taxon>Eukaryota</taxon>
        <taxon>Metazoa</taxon>
        <taxon>Chordata</taxon>
        <taxon>Craniata</taxon>
        <taxon>Vertebrata</taxon>
        <taxon>Euteleostomi</taxon>
        <taxon>Archelosauria</taxon>
        <taxon>Archosauria</taxon>
        <taxon>Dinosauria</taxon>
        <taxon>Saurischia</taxon>
        <taxon>Theropoda</taxon>
        <taxon>Coelurosauria</taxon>
        <taxon>Aves</taxon>
        <taxon>Neognathae</taxon>
        <taxon>Galloanserae</taxon>
        <taxon>Anseriformes</taxon>
        <taxon>Anatidae</taxon>
        <taxon>Anatinae</taxon>
        <taxon>Anas</taxon>
    </lineage>
</organism>
<dbReference type="InterPro" id="IPR047026">
    <property type="entry name" value="DOCK1_C2"/>
</dbReference>
<reference evidence="12" key="2">
    <citation type="submission" date="2025-08" db="UniProtKB">
        <authorList>
            <consortium name="Ensembl"/>
        </authorList>
    </citation>
    <scope>IDENTIFICATION</scope>
</reference>
<dbReference type="Pfam" id="PF20421">
    <property type="entry name" value="DHR-2_Lobe_C"/>
    <property type="match status" value="1"/>
</dbReference>
<protein>
    <submittedName>
        <fullName evidence="12">Dedicator of cytokinesis 1</fullName>
    </submittedName>
</protein>
<evidence type="ECO:0000256" key="1">
    <source>
        <dbReference type="ARBA" id="ARBA00004370"/>
    </source>
</evidence>
<sequence length="1515" mass="175691">NLQEQGSCRTASDSLYNYDARGPDELSLQIGDTVHILETYEGKPGIFPASYIHLKEAIVEGKGQHETVIPNELPLIQEVTTTLREWSIIWRQLYVQDNREMFRSVRHMIYDLIEWRSQILSGTLPQDELKELKKKVTAKIDYGNRILDLDLVVRDEDGNILDPEQTSTISLFRAHEIASKQVEERLLEEKSQKQNIDINRQAKFAATPSFALFVNLKNVVCKIGEDAEVLMSLYDPLESKFISENYLVRWSSSGLPKDIDRLHNLRAVFTDLGSKDLKRDKISFVCQIVRVGRMELRDNNTRKLTSGLRRPFGVAVMDVTDIINGKVDDEDKQHFIPFQPLALDDAIRHKQLNISSRFSPRVAGENDFLQTVINKVIAAKEVNHKGQGLWVTLKLLPGDIHQIRKEFPHLVDRSTAVARKMGFPEIIMPGDVRNDIYVTLVQGDFDKGSKTTAKNVEVTVSVYDEDGKRLESVIFPGAGDEAISEYKSVIYYQVKQPRWFETVKVAIPIEDVNRSHLRFTFRHRSSQDSKDKSEKIFALAFVKLMRYDGTTLRDGEHDLIVYKAEAKKLEDASTYLSLPSTKIDMQNLGSCTISKDSFQISTLVCSTKLTQNVDLLGLLKWRSNTNLLQQNLKQLMKVDGGEVVKFLQDTLDALFNIMMENSESETFDTLVFDALVFIIGLIADRKFQHFNPVLETYIKKHFSATLAYTKLTKVLKTYVDNAEKCGITDQLFKAMKALEYIFKFIGAALKYLPAIVNDVKLVFDPKELREILLPTMTDQLKYHLERQEDLEACCQLLSNILEVLYKKDVGPTQRHVQIIMEKLLRTVNRTVISMGRDSELIGSFVACMTAILRQMEDYHYAHLIKTFGKMRIYEETMAVLFSPINLYVNNLDSSRIINDICSCHSGAFQLWNNYFHLAVAFLTQESLQLENFSSAKRAKILNKYGDMRRQIGFEIRDMWYNLGQHKIKFIPEMVGPILEMTLIPETELRKATIPIFFDMMQCEFHFTRSFQMFENEIITKLDHEVEGGRGDEQYKVLFDKILLEHCRKHKYLAKSGETFVKLVVRLMERLLDYRTIMHDENKENRMSCTVNVLNFYKEIEREEMYIRYLYKLCDLHKECDNYTEAAYTLLLHAKLLKWSEEACAAHLTQRDGYQAATQGQLKEQLYQEIIHYFDKGKMWEEAIALGKELAEQYENEMFDYEQLSELLRKQAQFYENIVKVIRPKPDYFAVGYYGQGFPTFIRVSVYLFPQAVAWCLALEISLRCGDSKLGYVSVLFTVCLTLLVVFHFYRVNEVQRFEYSRPVRKGEKNPDNEFANMWIERTIYVTAYKLPGILRWFEVKSVFMVEISPLENAIETMQLTNDKINNMVQQHLNDPNLPINPLSMLLNGIVDPAVMGGFTNYEKAFFNEKYMHEHPEDHDKIEKLKDLIAWQIPFLAEGIRIHGEKVTEALRPFHERMEACFRQLKEKVEKQYGVRAVVSCLLTSCFKQMWNFCVILFLSVNHRARRPKACKQLLS</sequence>
<dbReference type="Pfam" id="PF20422">
    <property type="entry name" value="DHR-2_Lobe_B"/>
    <property type="match status" value="1"/>
</dbReference>
<evidence type="ECO:0000259" key="10">
    <source>
        <dbReference type="PROSITE" id="PS51650"/>
    </source>
</evidence>
<dbReference type="Proteomes" id="UP000694400">
    <property type="component" value="Chromosome 7"/>
</dbReference>
<dbReference type="FunFam" id="1.25.40.410:FF:000004">
    <property type="entry name" value="Dedicator of cytokinesis protein 1"/>
    <property type="match status" value="1"/>
</dbReference>
<dbReference type="SMART" id="SM00326">
    <property type="entry name" value="SH3"/>
    <property type="match status" value="1"/>
</dbReference>
<dbReference type="InterPro" id="IPR036028">
    <property type="entry name" value="SH3-like_dom_sf"/>
</dbReference>
<proteinExistence type="inferred from homology"/>
<keyword evidence="7 9" id="KW-0472">Membrane</keyword>
<dbReference type="Gene3D" id="2.60.40.150">
    <property type="entry name" value="C2 domain"/>
    <property type="match status" value="1"/>
</dbReference>
<dbReference type="InterPro" id="IPR046773">
    <property type="entry name" value="DOCKER_Lobe_C"/>
</dbReference>
<dbReference type="InterPro" id="IPR001452">
    <property type="entry name" value="SH3_domain"/>
</dbReference>
<keyword evidence="5" id="KW-0597">Phosphoprotein</keyword>